<name>A0A4D4JGC1_9PSEU</name>
<dbReference type="InterPro" id="IPR050385">
    <property type="entry name" value="Archaeal_FAD_synthase"/>
</dbReference>
<evidence type="ECO:0000256" key="1">
    <source>
        <dbReference type="ARBA" id="ARBA00012519"/>
    </source>
</evidence>
<evidence type="ECO:0000256" key="2">
    <source>
        <dbReference type="ARBA" id="ARBA00022679"/>
    </source>
</evidence>
<dbReference type="InterPro" id="IPR014729">
    <property type="entry name" value="Rossmann-like_a/b/a_fold"/>
</dbReference>
<comment type="catalytic activity">
    <reaction evidence="8">
        <text>D-glycero-beta-D-manno-heptose 1-phosphate + ATP + H(+) = ADP-D-glycero-beta-D-manno-heptose + diphosphate</text>
        <dbReference type="Rhea" id="RHEA:27465"/>
        <dbReference type="ChEBI" id="CHEBI:15378"/>
        <dbReference type="ChEBI" id="CHEBI:30616"/>
        <dbReference type="ChEBI" id="CHEBI:33019"/>
        <dbReference type="ChEBI" id="CHEBI:59967"/>
        <dbReference type="ChEBI" id="CHEBI:61593"/>
        <dbReference type="EC" id="2.7.7.70"/>
    </reaction>
</comment>
<dbReference type="PANTHER" id="PTHR43793">
    <property type="entry name" value="FAD SYNTHASE"/>
    <property type="match status" value="1"/>
</dbReference>
<dbReference type="Gene3D" id="3.40.50.620">
    <property type="entry name" value="HUPs"/>
    <property type="match status" value="1"/>
</dbReference>
<evidence type="ECO:0000256" key="4">
    <source>
        <dbReference type="ARBA" id="ARBA00022741"/>
    </source>
</evidence>
<dbReference type="Pfam" id="PF00294">
    <property type="entry name" value="PfkB"/>
    <property type="match status" value="2"/>
</dbReference>
<dbReference type="GO" id="GO:0016773">
    <property type="term" value="F:phosphotransferase activity, alcohol group as acceptor"/>
    <property type="evidence" value="ECO:0007669"/>
    <property type="project" value="InterPro"/>
</dbReference>
<reference evidence="12" key="1">
    <citation type="submission" date="2019-04" db="EMBL/GenBank/DDBJ databases">
        <title>Draft genome sequence of Pseudonocardiaceae bacterium SL3-2-4.</title>
        <authorList>
            <person name="Ningsih F."/>
            <person name="Yokota A."/>
            <person name="Sakai Y."/>
            <person name="Nanatani K."/>
            <person name="Yabe S."/>
            <person name="Oetari A."/>
            <person name="Sjamsuridzal W."/>
        </authorList>
    </citation>
    <scope>NUCLEOTIDE SEQUENCE [LARGE SCALE GENOMIC DNA]</scope>
    <source>
        <strain evidence="12">SL3-2-4</strain>
    </source>
</reference>
<keyword evidence="5" id="KW-0067">ATP-binding</keyword>
<dbReference type="InterPro" id="IPR011914">
    <property type="entry name" value="RfaE_dom_II"/>
</dbReference>
<dbReference type="InterPro" id="IPR029056">
    <property type="entry name" value="Ribokinase-like"/>
</dbReference>
<evidence type="ECO:0000256" key="3">
    <source>
        <dbReference type="ARBA" id="ARBA00022695"/>
    </source>
</evidence>
<evidence type="ECO:0000256" key="5">
    <source>
        <dbReference type="ARBA" id="ARBA00022840"/>
    </source>
</evidence>
<sequence length="467" mass="47608">MSGGPLVVVGDALLDADIEGTADRLCPEAPVPVVDVAREWHRPGGAGLAALLAARSAAEVVLVTAVGDDPAGRRLAQLLAGEAELVRLPARGATVCKTRVRAADQSLVRFDSGDARAGGEPLGPRAAEVLRGAGAILVADYGRGLTGHPDLRRLLAEVAPRIPVVWDPHPRGAAPVPGLRLATPNQSEAAGFAGHDTAAEQAAMTLRERWGCTGVAVTVGSRGALLAVAGEEPARRVPVPSASRVTGSARPDTCGAGDRFATAATAALLDGASVAEAVTGAVDAAARFVAAGGATALSVPAEADTALSQPRQQAGAPRDAFELAARVRRAGGRLVATGGCFDLLHAGHVSLLRRARALGDALVVCLNSDASVRRLKGAGRPIVPAEDRARLLTELESVDAVVTFEESSPEALLDRLRPDVWVKGGDYADTDLPEAATVRRHGGDVVLIPTVAGYSTTRIVAAAQAGA</sequence>
<evidence type="ECO:0000256" key="6">
    <source>
        <dbReference type="ARBA" id="ARBA00023268"/>
    </source>
</evidence>
<dbReference type="EC" id="2.7.7.70" evidence="1"/>
<proteinExistence type="predicted"/>
<gene>
    <name evidence="11" type="ORF">GTS_50020</name>
</gene>
<dbReference type="EMBL" id="BJFL01000040">
    <property type="protein sequence ID" value="GDY33369.1"/>
    <property type="molecule type" value="Genomic_DNA"/>
</dbReference>
<keyword evidence="7" id="KW-0119">Carbohydrate metabolism</keyword>
<keyword evidence="6" id="KW-0511">Multifunctional enzyme</keyword>
<dbReference type="NCBIfam" id="TIGR02199">
    <property type="entry name" value="rfaE_dom_II"/>
    <property type="match status" value="1"/>
</dbReference>
<dbReference type="GO" id="GO:0005524">
    <property type="term" value="F:ATP binding"/>
    <property type="evidence" value="ECO:0007669"/>
    <property type="project" value="UniProtKB-KW"/>
</dbReference>
<dbReference type="InterPro" id="IPR011611">
    <property type="entry name" value="PfkB_dom"/>
</dbReference>
<dbReference type="SUPFAM" id="SSF53613">
    <property type="entry name" value="Ribokinase-like"/>
    <property type="match status" value="1"/>
</dbReference>
<evidence type="ECO:0000259" key="9">
    <source>
        <dbReference type="Pfam" id="PF00294"/>
    </source>
</evidence>
<dbReference type="Gene3D" id="3.40.1190.20">
    <property type="match status" value="1"/>
</dbReference>
<dbReference type="NCBIfam" id="TIGR00125">
    <property type="entry name" value="cyt_tran_rel"/>
    <property type="match status" value="1"/>
</dbReference>
<dbReference type="AlphaFoldDB" id="A0A4D4JGC1"/>
<dbReference type="Pfam" id="PF01467">
    <property type="entry name" value="CTP_transf_like"/>
    <property type="match status" value="1"/>
</dbReference>
<dbReference type="RefSeq" id="WP_137816319.1">
    <property type="nucleotide sequence ID" value="NZ_BJFL01000040.1"/>
</dbReference>
<comment type="caution">
    <text evidence="11">The sequence shown here is derived from an EMBL/GenBank/DDBJ whole genome shotgun (WGS) entry which is preliminary data.</text>
</comment>
<feature type="domain" description="Cytidyltransferase-like" evidence="10">
    <location>
        <begin position="337"/>
        <end position="460"/>
    </location>
</feature>
<feature type="domain" description="Carbohydrate kinase PfkB" evidence="9">
    <location>
        <begin position="6"/>
        <end position="81"/>
    </location>
</feature>
<evidence type="ECO:0000256" key="7">
    <source>
        <dbReference type="ARBA" id="ARBA00023277"/>
    </source>
</evidence>
<keyword evidence="3" id="KW-0548">Nucleotidyltransferase</keyword>
<dbReference type="SUPFAM" id="SSF52374">
    <property type="entry name" value="Nucleotidylyl transferase"/>
    <property type="match status" value="1"/>
</dbReference>
<feature type="domain" description="Carbohydrate kinase PfkB" evidence="9">
    <location>
        <begin position="174"/>
        <end position="299"/>
    </location>
</feature>
<dbReference type="GO" id="GO:0016779">
    <property type="term" value="F:nucleotidyltransferase activity"/>
    <property type="evidence" value="ECO:0007669"/>
    <property type="project" value="UniProtKB-KW"/>
</dbReference>
<keyword evidence="4" id="KW-0547">Nucleotide-binding</keyword>
<keyword evidence="12" id="KW-1185">Reference proteome</keyword>
<evidence type="ECO:0000259" key="10">
    <source>
        <dbReference type="Pfam" id="PF01467"/>
    </source>
</evidence>
<accession>A0A4D4JGC1</accession>
<organism evidence="11 12">
    <name type="scientific">Gandjariella thermophila</name>
    <dbReference type="NCBI Taxonomy" id="1931992"/>
    <lineage>
        <taxon>Bacteria</taxon>
        <taxon>Bacillati</taxon>
        <taxon>Actinomycetota</taxon>
        <taxon>Actinomycetes</taxon>
        <taxon>Pseudonocardiales</taxon>
        <taxon>Pseudonocardiaceae</taxon>
        <taxon>Gandjariella</taxon>
    </lineage>
</organism>
<dbReference type="PANTHER" id="PTHR43793:SF2">
    <property type="entry name" value="BIFUNCTIONAL PROTEIN HLDE"/>
    <property type="match status" value="1"/>
</dbReference>
<dbReference type="OrthoDB" id="9802794at2"/>
<dbReference type="GO" id="GO:0005975">
    <property type="term" value="P:carbohydrate metabolic process"/>
    <property type="evidence" value="ECO:0007669"/>
    <property type="project" value="InterPro"/>
</dbReference>
<dbReference type="Proteomes" id="UP000298860">
    <property type="component" value="Unassembled WGS sequence"/>
</dbReference>
<evidence type="ECO:0000313" key="12">
    <source>
        <dbReference type="Proteomes" id="UP000298860"/>
    </source>
</evidence>
<protein>
    <recommendedName>
        <fullName evidence="1">D-glycero-beta-D-manno-heptose 1-phosphate adenylyltransferase</fullName>
        <ecNumber evidence="1">2.7.7.70</ecNumber>
    </recommendedName>
</protein>
<keyword evidence="2" id="KW-0808">Transferase</keyword>
<evidence type="ECO:0000313" key="11">
    <source>
        <dbReference type="EMBL" id="GDY33369.1"/>
    </source>
</evidence>
<evidence type="ECO:0000256" key="8">
    <source>
        <dbReference type="ARBA" id="ARBA00047428"/>
    </source>
</evidence>
<dbReference type="InterPro" id="IPR004821">
    <property type="entry name" value="Cyt_trans-like"/>
</dbReference>